<dbReference type="Proteomes" id="UP000053144">
    <property type="component" value="Chromosome 5"/>
</dbReference>
<sequence length="149" mass="17496">MKVLFQHRTEPNNDAQQQCLMKETAREREDEEPKRDGQRKWRGLETGTARRKRARDRDNHNSRLGQRKQSTKQAQSFEIAMVKRSKCNCHTRTQLRELNEESNLVIGRIEGGARGSILGFLEKEFCRERKGKHFERDAHFSILGIVSIF</sequence>
<feature type="region of interest" description="Disordered" evidence="1">
    <location>
        <begin position="1"/>
        <end position="75"/>
    </location>
</feature>
<evidence type="ECO:0000313" key="2">
    <source>
        <dbReference type="EMBL" id="KOM43236.1"/>
    </source>
</evidence>
<protein>
    <submittedName>
        <fullName evidence="2">Uncharacterized protein</fullName>
    </submittedName>
</protein>
<dbReference type="AlphaFoldDB" id="A0A0L9UKL8"/>
<accession>A0A0L9UKL8</accession>
<dbReference type="EMBL" id="CM003375">
    <property type="protein sequence ID" value="KOM43236.1"/>
    <property type="molecule type" value="Genomic_DNA"/>
</dbReference>
<gene>
    <name evidence="2" type="ORF">LR48_Vigan05g084000</name>
</gene>
<proteinExistence type="predicted"/>
<evidence type="ECO:0000256" key="1">
    <source>
        <dbReference type="SAM" id="MobiDB-lite"/>
    </source>
</evidence>
<feature type="compositionally biased region" description="Basic and acidic residues" evidence="1">
    <location>
        <begin position="23"/>
        <end position="43"/>
    </location>
</feature>
<name>A0A0L9UKL8_PHAAN</name>
<reference evidence="3" key="1">
    <citation type="journal article" date="2015" name="Proc. Natl. Acad. Sci. U.S.A.">
        <title>Genome sequencing of adzuki bean (Vigna angularis) provides insight into high starch and low fat accumulation and domestication.</title>
        <authorList>
            <person name="Yang K."/>
            <person name="Tian Z."/>
            <person name="Chen C."/>
            <person name="Luo L."/>
            <person name="Zhao B."/>
            <person name="Wang Z."/>
            <person name="Yu L."/>
            <person name="Li Y."/>
            <person name="Sun Y."/>
            <person name="Li W."/>
            <person name="Chen Y."/>
            <person name="Li Y."/>
            <person name="Zhang Y."/>
            <person name="Ai D."/>
            <person name="Zhao J."/>
            <person name="Shang C."/>
            <person name="Ma Y."/>
            <person name="Wu B."/>
            <person name="Wang M."/>
            <person name="Gao L."/>
            <person name="Sun D."/>
            <person name="Zhang P."/>
            <person name="Guo F."/>
            <person name="Wang W."/>
            <person name="Li Y."/>
            <person name="Wang J."/>
            <person name="Varshney R.K."/>
            <person name="Wang J."/>
            <person name="Ling H.Q."/>
            <person name="Wan P."/>
        </authorList>
    </citation>
    <scope>NUCLEOTIDE SEQUENCE</scope>
    <source>
        <strain evidence="3">cv. Jingnong 6</strain>
    </source>
</reference>
<evidence type="ECO:0000313" key="3">
    <source>
        <dbReference type="Proteomes" id="UP000053144"/>
    </source>
</evidence>
<dbReference type="Gramene" id="KOM43236">
    <property type="protein sequence ID" value="KOM43236"/>
    <property type="gene ID" value="LR48_Vigan05g084000"/>
</dbReference>
<organism evidence="2 3">
    <name type="scientific">Phaseolus angularis</name>
    <name type="common">Azuki bean</name>
    <name type="synonym">Vigna angularis</name>
    <dbReference type="NCBI Taxonomy" id="3914"/>
    <lineage>
        <taxon>Eukaryota</taxon>
        <taxon>Viridiplantae</taxon>
        <taxon>Streptophyta</taxon>
        <taxon>Embryophyta</taxon>
        <taxon>Tracheophyta</taxon>
        <taxon>Spermatophyta</taxon>
        <taxon>Magnoliopsida</taxon>
        <taxon>eudicotyledons</taxon>
        <taxon>Gunneridae</taxon>
        <taxon>Pentapetalae</taxon>
        <taxon>rosids</taxon>
        <taxon>fabids</taxon>
        <taxon>Fabales</taxon>
        <taxon>Fabaceae</taxon>
        <taxon>Papilionoideae</taxon>
        <taxon>50 kb inversion clade</taxon>
        <taxon>NPAAA clade</taxon>
        <taxon>indigoferoid/millettioid clade</taxon>
        <taxon>Phaseoleae</taxon>
        <taxon>Vigna</taxon>
    </lineage>
</organism>